<dbReference type="Pfam" id="PF00691">
    <property type="entry name" value="OmpA"/>
    <property type="match status" value="1"/>
</dbReference>
<dbReference type="RefSeq" id="WP_116348329.1">
    <property type="nucleotide sequence ID" value="NZ_NFZW01000022.1"/>
</dbReference>
<feature type="signal peptide" evidence="4">
    <location>
        <begin position="1"/>
        <end position="18"/>
    </location>
</feature>
<sequence>MRRILLTGCALLALSACAQTPLADAPWPGYRTGADGELLRDRQGRCWRTNDWRPAHAVPECDVAIAGVPPEVLEPALPPKPAVAETEPAIDWAPLTVTLYFGFDADTLDTEAQAALTQAFATVPENALNTLSVELDGHADHLGNPGYNQQLSRRRAEAVRDWLLTQGVPTQAVTLHAHGDSHARQADTAHCPDDDLRHCLRDFRRVELRIQTGLNR</sequence>
<protein>
    <recommendedName>
        <fullName evidence="5">OmpA-like domain-containing protein</fullName>
    </recommendedName>
</protein>
<keyword evidence="4" id="KW-0732">Signal</keyword>
<evidence type="ECO:0000256" key="2">
    <source>
        <dbReference type="ARBA" id="ARBA00023136"/>
    </source>
</evidence>
<dbReference type="PANTHER" id="PTHR30329:SF17">
    <property type="entry name" value="LIPOPROTEIN YFIB-RELATED"/>
    <property type="match status" value="1"/>
</dbReference>
<evidence type="ECO:0000256" key="4">
    <source>
        <dbReference type="SAM" id="SignalP"/>
    </source>
</evidence>
<feature type="chain" id="PRO_5017691506" description="OmpA-like domain-containing protein" evidence="4">
    <location>
        <begin position="19"/>
        <end position="216"/>
    </location>
</feature>
<evidence type="ECO:0000256" key="1">
    <source>
        <dbReference type="ARBA" id="ARBA00004442"/>
    </source>
</evidence>
<dbReference type="Proteomes" id="UP000256763">
    <property type="component" value="Unassembled WGS sequence"/>
</dbReference>
<dbReference type="InterPro" id="IPR050330">
    <property type="entry name" value="Bact_OuterMem_StrucFunc"/>
</dbReference>
<dbReference type="SUPFAM" id="SSF103088">
    <property type="entry name" value="OmpA-like"/>
    <property type="match status" value="1"/>
</dbReference>
<evidence type="ECO:0000313" key="6">
    <source>
        <dbReference type="EMBL" id="RFA33246.1"/>
    </source>
</evidence>
<dbReference type="PRINTS" id="PR01021">
    <property type="entry name" value="OMPADOMAIN"/>
</dbReference>
<dbReference type="InterPro" id="IPR006665">
    <property type="entry name" value="OmpA-like"/>
</dbReference>
<feature type="domain" description="OmpA-like" evidence="5">
    <location>
        <begin position="88"/>
        <end position="214"/>
    </location>
</feature>
<evidence type="ECO:0000259" key="5">
    <source>
        <dbReference type="PROSITE" id="PS51123"/>
    </source>
</evidence>
<keyword evidence="7" id="KW-1185">Reference proteome</keyword>
<dbReference type="InterPro" id="IPR036737">
    <property type="entry name" value="OmpA-like_sf"/>
</dbReference>
<comment type="subcellular location">
    <subcellularLocation>
        <location evidence="1">Cell outer membrane</location>
    </subcellularLocation>
</comment>
<dbReference type="Gene3D" id="3.30.1330.60">
    <property type="entry name" value="OmpA-like domain"/>
    <property type="match status" value="1"/>
</dbReference>
<dbReference type="PROSITE" id="PS51123">
    <property type="entry name" value="OMPA_2"/>
    <property type="match status" value="1"/>
</dbReference>
<dbReference type="PROSITE" id="PS51257">
    <property type="entry name" value="PROKAR_LIPOPROTEIN"/>
    <property type="match status" value="1"/>
</dbReference>
<dbReference type="CDD" id="cd07185">
    <property type="entry name" value="OmpA_C-like"/>
    <property type="match status" value="1"/>
</dbReference>
<keyword evidence="2 3" id="KW-0472">Membrane</keyword>
<dbReference type="EMBL" id="NFZW01000022">
    <property type="protein sequence ID" value="RFA33246.1"/>
    <property type="molecule type" value="Genomic_DNA"/>
</dbReference>
<reference evidence="7" key="1">
    <citation type="submission" date="2017-05" db="EMBL/GenBank/DDBJ databases">
        <authorList>
            <person name="Sharma S."/>
            <person name="Sidhu C."/>
            <person name="Pinnaka A.K."/>
        </authorList>
    </citation>
    <scope>NUCLEOTIDE SEQUENCE [LARGE SCALE GENOMIC DNA]</scope>
    <source>
        <strain evidence="7">AK93</strain>
    </source>
</reference>
<name>A0A3E0WMP3_9GAMM</name>
<dbReference type="GO" id="GO:0009279">
    <property type="term" value="C:cell outer membrane"/>
    <property type="evidence" value="ECO:0007669"/>
    <property type="project" value="UniProtKB-SubCell"/>
</dbReference>
<gene>
    <name evidence="6" type="ORF">CAL65_17915</name>
</gene>
<dbReference type="AlphaFoldDB" id="A0A3E0WMP3"/>
<evidence type="ECO:0000256" key="3">
    <source>
        <dbReference type="PROSITE-ProRule" id="PRU00473"/>
    </source>
</evidence>
<proteinExistence type="predicted"/>
<dbReference type="InterPro" id="IPR006664">
    <property type="entry name" value="OMP_bac"/>
</dbReference>
<dbReference type="PANTHER" id="PTHR30329">
    <property type="entry name" value="STATOR ELEMENT OF FLAGELLAR MOTOR COMPLEX"/>
    <property type="match status" value="1"/>
</dbReference>
<accession>A0A3E0WMP3</accession>
<comment type="caution">
    <text evidence="6">The sequence shown here is derived from an EMBL/GenBank/DDBJ whole genome shotgun (WGS) entry which is preliminary data.</text>
</comment>
<organism evidence="6 7">
    <name type="scientific">Alkalilimnicola ehrlichii</name>
    <dbReference type="NCBI Taxonomy" id="351052"/>
    <lineage>
        <taxon>Bacteria</taxon>
        <taxon>Pseudomonadati</taxon>
        <taxon>Pseudomonadota</taxon>
        <taxon>Gammaproteobacteria</taxon>
        <taxon>Chromatiales</taxon>
        <taxon>Ectothiorhodospiraceae</taxon>
        <taxon>Alkalilimnicola</taxon>
    </lineage>
</organism>
<evidence type="ECO:0000313" key="7">
    <source>
        <dbReference type="Proteomes" id="UP000256763"/>
    </source>
</evidence>